<evidence type="ECO:0008006" key="4">
    <source>
        <dbReference type="Google" id="ProtNLM"/>
    </source>
</evidence>
<evidence type="ECO:0000313" key="3">
    <source>
        <dbReference type="Proteomes" id="UP000325313"/>
    </source>
</evidence>
<evidence type="ECO:0000313" key="2">
    <source>
        <dbReference type="EMBL" id="KAA1109526.1"/>
    </source>
</evidence>
<dbReference type="EMBL" id="VDEP01000304">
    <property type="protein sequence ID" value="KAA1109526.1"/>
    <property type="molecule type" value="Genomic_DNA"/>
</dbReference>
<proteinExistence type="predicted"/>
<protein>
    <recommendedName>
        <fullName evidence="4">C2H2-type domain-containing protein</fullName>
    </recommendedName>
</protein>
<feature type="region of interest" description="Disordered" evidence="1">
    <location>
        <begin position="477"/>
        <end position="508"/>
    </location>
</feature>
<name>A0A5B0Q8D7_PUCGR</name>
<feature type="region of interest" description="Disordered" evidence="1">
    <location>
        <begin position="432"/>
        <end position="453"/>
    </location>
</feature>
<evidence type="ECO:0000256" key="1">
    <source>
        <dbReference type="SAM" id="MobiDB-lite"/>
    </source>
</evidence>
<dbReference type="AlphaFoldDB" id="A0A5B0Q8D7"/>
<sequence length="619" mass="70242">MSDFNSSDMEFEDPKPQFPNLAKKAVERIVADSSHARLESKKKVKSLQYVTTPGVDYARSGWMNKFDSFMSETLHYKPGKVPNDEAIIRFFASAPDFIENRRRNEESVAVTYGHFEQGLKHILNALTFRHSEFKVTGHFSKKINSLFNDLADDGKLSRNPTRDKQRVGIHQMADLNKVLFQEALRDNLSWDVTVQRLTTLAFQTAFACRAGDIAKSPQWDGTHVLKWIDVDIRFSSDEFVGEFLVGFFTLRQCKGEKNDAYHNETIRVVSTAPEHSLLCPLRLILSLAIRTHRVEAMSAAALFDQLRKSRSHRVLWTHPEEPVFSNIERKNTGLILGTSAPASQIEETMHKAADLAGFIFKPITHDIRRGCAREISKLKAVEVPDLQLAGQALFHKAKSTLLGTTKEYVGSMEFDHLNARFDQAPKEYNHGAPKVAEKRYKPPRRQTPDQVTGHCTTYKLNPGIKQDRARATEYFKKDHHTEWSRKHSARQDLPIGEEESETDDDPLPDIPDALLETYDIESFIDYMAKLTDRKRRIKTAKVLQEASKKPRRAPIQGDSLGTRKKCPEPNCGIGTDFIQKKRLRDHMLTMHGKSQAQAEEAVVSATGLEHTPVASTSFS</sequence>
<feature type="region of interest" description="Disordered" evidence="1">
    <location>
        <begin position="542"/>
        <end position="567"/>
    </location>
</feature>
<gene>
    <name evidence="2" type="ORF">PGTUg99_016777</name>
</gene>
<reference evidence="2 3" key="1">
    <citation type="submission" date="2019-05" db="EMBL/GenBank/DDBJ databases">
        <title>Emergence of the Ug99 lineage of the wheat stem rust pathogen through somatic hybridization.</title>
        <authorList>
            <person name="Li F."/>
            <person name="Upadhyaya N.M."/>
            <person name="Sperschneider J."/>
            <person name="Matny O."/>
            <person name="Nguyen-Phuc H."/>
            <person name="Mago R."/>
            <person name="Raley C."/>
            <person name="Miller M.E."/>
            <person name="Silverstein K.A.T."/>
            <person name="Henningsen E."/>
            <person name="Hirsch C.D."/>
            <person name="Visser B."/>
            <person name="Pretorius Z.A."/>
            <person name="Steffenson B.J."/>
            <person name="Schwessinger B."/>
            <person name="Dodds P.N."/>
            <person name="Figueroa M."/>
        </authorList>
    </citation>
    <scope>NUCLEOTIDE SEQUENCE [LARGE SCALE GENOMIC DNA]</scope>
    <source>
        <strain evidence="2 3">Ug99</strain>
    </source>
</reference>
<feature type="compositionally biased region" description="Acidic residues" evidence="1">
    <location>
        <begin position="495"/>
        <end position="507"/>
    </location>
</feature>
<organism evidence="2 3">
    <name type="scientific">Puccinia graminis f. sp. tritici</name>
    <dbReference type="NCBI Taxonomy" id="56615"/>
    <lineage>
        <taxon>Eukaryota</taxon>
        <taxon>Fungi</taxon>
        <taxon>Dikarya</taxon>
        <taxon>Basidiomycota</taxon>
        <taxon>Pucciniomycotina</taxon>
        <taxon>Pucciniomycetes</taxon>
        <taxon>Pucciniales</taxon>
        <taxon>Pucciniaceae</taxon>
        <taxon>Puccinia</taxon>
    </lineage>
</organism>
<dbReference type="Proteomes" id="UP000325313">
    <property type="component" value="Unassembled WGS sequence"/>
</dbReference>
<comment type="caution">
    <text evidence="2">The sequence shown here is derived from an EMBL/GenBank/DDBJ whole genome shotgun (WGS) entry which is preliminary data.</text>
</comment>
<accession>A0A5B0Q8D7</accession>